<evidence type="ECO:0000313" key="1">
    <source>
        <dbReference type="EMBL" id="AIY66451.1"/>
    </source>
</evidence>
<name>A0A0A7EK60_9GAMM</name>
<reference evidence="1 2" key="1">
    <citation type="submission" date="2014-11" db="EMBL/GenBank/DDBJ databases">
        <title>Complete Genome Sequence of Pseudoalteromonas sp. Strain OCN003 Isolated from Kaneohe Bay, Oahu, Hawaii.</title>
        <authorList>
            <person name="Beurmann S."/>
            <person name="Videau P."/>
            <person name="Ushijima B."/>
            <person name="Smith A.M."/>
            <person name="Aeby G.S."/>
            <person name="Callahan S.M."/>
            <person name="Belcaid M."/>
        </authorList>
    </citation>
    <scope>NUCLEOTIDE SEQUENCE [LARGE SCALE GENOMIC DNA]</scope>
    <source>
        <strain evidence="1 2">OCN003</strain>
    </source>
</reference>
<proteinExistence type="predicted"/>
<organism evidence="1 2">
    <name type="scientific">Pseudoalteromonas piratica</name>
    <dbReference type="NCBI Taxonomy" id="1348114"/>
    <lineage>
        <taxon>Bacteria</taxon>
        <taxon>Pseudomonadati</taxon>
        <taxon>Pseudomonadota</taxon>
        <taxon>Gammaproteobacteria</taxon>
        <taxon>Alteromonadales</taxon>
        <taxon>Pseudoalteromonadaceae</taxon>
        <taxon>Pseudoalteromonas</taxon>
    </lineage>
</organism>
<dbReference type="STRING" id="1348114.OM33_14910"/>
<protein>
    <submittedName>
        <fullName evidence="1">Uncharacterized protein</fullName>
    </submittedName>
</protein>
<dbReference type="HOGENOM" id="CLU_2882633_0_0_6"/>
<dbReference type="Proteomes" id="UP000030341">
    <property type="component" value="Chromosome 2"/>
</dbReference>
<keyword evidence="2" id="KW-1185">Reference proteome</keyword>
<evidence type="ECO:0000313" key="2">
    <source>
        <dbReference type="Proteomes" id="UP000030341"/>
    </source>
</evidence>
<sequence>MIKQDKPLIKLAADTINIAALNTLSYVIKRAGSALLSACLTELYIYLVSEHAMIIINTKSVTI</sequence>
<dbReference type="AlphaFoldDB" id="A0A0A7EK60"/>
<accession>A0A0A7EK60</accession>
<dbReference type="EMBL" id="CP009889">
    <property type="protein sequence ID" value="AIY66451.1"/>
    <property type="molecule type" value="Genomic_DNA"/>
</dbReference>
<gene>
    <name evidence="1" type="ORF">OM33_14910</name>
</gene>
<dbReference type="KEGG" id="pseo:OM33_14910"/>